<dbReference type="Gene3D" id="1.25.40.10">
    <property type="entry name" value="Tetratricopeptide repeat domain"/>
    <property type="match status" value="2"/>
</dbReference>
<keyword evidence="3" id="KW-0677">Repeat</keyword>
<dbReference type="SUPFAM" id="SSF48452">
    <property type="entry name" value="TPR-like"/>
    <property type="match status" value="1"/>
</dbReference>
<evidence type="ECO:0000313" key="7">
    <source>
        <dbReference type="EMBL" id="KZV15866.1"/>
    </source>
</evidence>
<dbReference type="OrthoDB" id="10265668at2759"/>
<dbReference type="GO" id="GO:0000243">
    <property type="term" value="C:commitment complex"/>
    <property type="evidence" value="ECO:0007669"/>
    <property type="project" value="TreeGrafter"/>
</dbReference>
<accession>A0A2Z7A302</accession>
<reference evidence="7 8" key="1">
    <citation type="journal article" date="2015" name="Proc. Natl. Acad. Sci. U.S.A.">
        <title>The resurrection genome of Boea hygrometrica: A blueprint for survival of dehydration.</title>
        <authorList>
            <person name="Xiao L."/>
            <person name="Yang G."/>
            <person name="Zhang L."/>
            <person name="Yang X."/>
            <person name="Zhao S."/>
            <person name="Ji Z."/>
            <person name="Zhou Q."/>
            <person name="Hu M."/>
            <person name="Wang Y."/>
            <person name="Chen M."/>
            <person name="Xu Y."/>
            <person name="Jin H."/>
            <person name="Xiao X."/>
            <person name="Hu G."/>
            <person name="Bao F."/>
            <person name="Hu Y."/>
            <person name="Wan P."/>
            <person name="Li L."/>
            <person name="Deng X."/>
            <person name="Kuang T."/>
            <person name="Xiang C."/>
            <person name="Zhu J.K."/>
            <person name="Oliver M.J."/>
            <person name="He Y."/>
        </authorList>
    </citation>
    <scope>NUCLEOTIDE SEQUENCE [LARGE SCALE GENOMIC DNA]</scope>
    <source>
        <strain evidence="8">cv. XS01</strain>
    </source>
</reference>
<protein>
    <recommendedName>
        <fullName evidence="9">Pre-mRNA-processing factor 39</fullName>
    </recommendedName>
</protein>
<dbReference type="EMBL" id="KV019603">
    <property type="protein sequence ID" value="KZV15866.1"/>
    <property type="molecule type" value="Genomic_DNA"/>
</dbReference>
<dbReference type="FunFam" id="1.25.40.10:FF:000159">
    <property type="entry name" value="Tetratricopeptide repeat (TPR)-like superfamily protein"/>
    <property type="match status" value="1"/>
</dbReference>
<keyword evidence="4" id="KW-0508">mRNA splicing</keyword>
<keyword evidence="5" id="KW-0539">Nucleus</keyword>
<name>A0A2Z7A302_9LAMI</name>
<dbReference type="PANTHER" id="PTHR17204">
    <property type="entry name" value="PRE-MRNA PROCESSING PROTEIN PRP39-RELATED"/>
    <property type="match status" value="1"/>
</dbReference>
<keyword evidence="2" id="KW-0507">mRNA processing</keyword>
<keyword evidence="8" id="KW-1185">Reference proteome</keyword>
<dbReference type="InterPro" id="IPR011990">
    <property type="entry name" value="TPR-like_helical_dom_sf"/>
</dbReference>
<evidence type="ECO:0000256" key="5">
    <source>
        <dbReference type="ARBA" id="ARBA00023242"/>
    </source>
</evidence>
<dbReference type="GO" id="GO:0005685">
    <property type="term" value="C:U1 snRNP"/>
    <property type="evidence" value="ECO:0007669"/>
    <property type="project" value="TreeGrafter"/>
</dbReference>
<dbReference type="InterPro" id="IPR003107">
    <property type="entry name" value="HAT"/>
</dbReference>
<dbReference type="InterPro" id="IPR059164">
    <property type="entry name" value="HAT_PRP39_C"/>
</dbReference>
<evidence type="ECO:0000256" key="4">
    <source>
        <dbReference type="ARBA" id="ARBA00023187"/>
    </source>
</evidence>
<evidence type="ECO:0000256" key="6">
    <source>
        <dbReference type="SAM" id="MobiDB-lite"/>
    </source>
</evidence>
<evidence type="ECO:0000313" key="8">
    <source>
        <dbReference type="Proteomes" id="UP000250235"/>
    </source>
</evidence>
<feature type="compositionally biased region" description="Basic and acidic residues" evidence="6">
    <location>
        <begin position="804"/>
        <end position="821"/>
    </location>
</feature>
<evidence type="ECO:0008006" key="9">
    <source>
        <dbReference type="Google" id="ProtNLM"/>
    </source>
</evidence>
<dbReference type="GO" id="GO:0071004">
    <property type="term" value="C:U2-type prespliceosome"/>
    <property type="evidence" value="ECO:0007669"/>
    <property type="project" value="TreeGrafter"/>
</dbReference>
<dbReference type="AlphaFoldDB" id="A0A2Z7A302"/>
<gene>
    <name evidence="7" type="ORF">F511_29326</name>
</gene>
<dbReference type="SMART" id="SM00386">
    <property type="entry name" value="HAT"/>
    <property type="match status" value="4"/>
</dbReference>
<evidence type="ECO:0000256" key="1">
    <source>
        <dbReference type="ARBA" id="ARBA00004123"/>
    </source>
</evidence>
<organism evidence="7 8">
    <name type="scientific">Dorcoceras hygrometricum</name>
    <dbReference type="NCBI Taxonomy" id="472368"/>
    <lineage>
        <taxon>Eukaryota</taxon>
        <taxon>Viridiplantae</taxon>
        <taxon>Streptophyta</taxon>
        <taxon>Embryophyta</taxon>
        <taxon>Tracheophyta</taxon>
        <taxon>Spermatophyta</taxon>
        <taxon>Magnoliopsida</taxon>
        <taxon>eudicotyledons</taxon>
        <taxon>Gunneridae</taxon>
        <taxon>Pentapetalae</taxon>
        <taxon>asterids</taxon>
        <taxon>lamiids</taxon>
        <taxon>Lamiales</taxon>
        <taxon>Gesneriaceae</taxon>
        <taxon>Didymocarpoideae</taxon>
        <taxon>Trichosporeae</taxon>
        <taxon>Loxocarpinae</taxon>
        <taxon>Dorcoceras</taxon>
    </lineage>
</organism>
<evidence type="ECO:0000256" key="3">
    <source>
        <dbReference type="ARBA" id="ARBA00022737"/>
    </source>
</evidence>
<proteinExistence type="predicted"/>
<dbReference type="Proteomes" id="UP000250235">
    <property type="component" value="Unassembled WGS sequence"/>
</dbReference>
<feature type="region of interest" description="Disordered" evidence="6">
    <location>
        <begin position="791"/>
        <end position="821"/>
    </location>
</feature>
<dbReference type="PANTHER" id="PTHR17204:SF26">
    <property type="entry name" value="PRE-MRNA-PROCESSING FACTOR 39-2"/>
    <property type="match status" value="1"/>
</dbReference>
<dbReference type="GO" id="GO:0030627">
    <property type="term" value="F:pre-mRNA 5'-splice site binding"/>
    <property type="evidence" value="ECO:0007669"/>
    <property type="project" value="TreeGrafter"/>
</dbReference>
<dbReference type="Pfam" id="PF23241">
    <property type="entry name" value="HAT_PRP39_C"/>
    <property type="match status" value="1"/>
</dbReference>
<sequence>MLFAFLAVRLSRKLKDLIARGSRDYNSWKSLILEVENTCPDDIDTISMSYDYFLSKFPLCHWHLERYAYCKAKIRGTQEAIKVYERGSGLAMFSVGFWVDYFAFGVACFVDPEDIRNLFGRAFSYVGKDYFCHALWDKYMKYEFNQQGWNFLAQSYIQALRFPTKKLHFYYDNFKQFVANLEEEMEYENNDPIEVQKLSDPSVSINISADEIPLVIKDLLGSSDKSLRCKALDRYRSIGEQFYQESCKLNEKIKCFETNIKRRFFCVTPLDDDQLTNWHLYLDFVEKQENLDWAIKLYERCLIPCANYPEFWMRYVNFLESNGGRELAISALNRATETFLKNVPDIHLFSARFKEHLGDEIGARASLQQCDAKTDSMFFEKVVTEANIERRLGNLTKASTAYEKALKTAKEKQKSHILPKLYSQYCRFTFMITGSADAARNILINGVKQVPNCRFLFEELINFAMTHGGSSQVNVIDSIISDAVSPRSDEYHGLNTKDREIISCLFLEFVDLCGTVHDVMKAWNRHICLFPQFLRSDLHKQFASGSFLLNMVQLQVEQDLVNHESDPPQVMETLSLRDWSNGKETAVPECTKALIPFDKDVPQVNESIDGLSCQSREDKEGPVDVSTKFAESNGNVLISHDSVHDFSCQSTVEKPGPMVVSAESIDQSAKQALTTCEPATEFGKSSETTNPVEQLSLLDHEFKQQNLPVSLESIIINFREKENQESIPTFCNANKAEVVVSRSSSPIIGSSLFHNASEKEVSVGDHNIMTTNIPEDSKEPTKTGVNLIKADDKVTAPEHTSSGFHDRAKDQEHNNHPDNELDSKMLIKQGNAEPNSGTQICGQSAGVIQEIAKTDHAMPASAAVPPSGATAAPLLSSPLVSYPQQNVQQNNLRSGQDAWQVQQTMGYQQPVATQGQQIPFLQYQPQQQAYQHLHQQQSLGGHHHVPEHLHQQEEQLHGQPEVSSGQTMSREQQVCLEKQIVFLSRLLLLISLWITNMKIA</sequence>
<comment type="subcellular location">
    <subcellularLocation>
        <location evidence="1">Nucleus</location>
    </subcellularLocation>
</comment>
<dbReference type="Pfam" id="PF23240">
    <property type="entry name" value="HAT_PRP39_N"/>
    <property type="match status" value="1"/>
</dbReference>
<evidence type="ECO:0000256" key="2">
    <source>
        <dbReference type="ARBA" id="ARBA00022664"/>
    </source>
</evidence>
<dbReference type="GO" id="GO:0000395">
    <property type="term" value="P:mRNA 5'-splice site recognition"/>
    <property type="evidence" value="ECO:0007669"/>
    <property type="project" value="TreeGrafter"/>
</dbReference>